<proteinExistence type="predicted"/>
<dbReference type="PROSITE" id="PS50262">
    <property type="entry name" value="G_PROTEIN_RECEP_F1_2"/>
    <property type="match status" value="1"/>
</dbReference>
<evidence type="ECO:0000256" key="1">
    <source>
        <dbReference type="ARBA" id="ARBA00004651"/>
    </source>
</evidence>
<dbReference type="OrthoDB" id="6076970at2759"/>
<evidence type="ECO:0000256" key="8">
    <source>
        <dbReference type="ARBA" id="ARBA00023180"/>
    </source>
</evidence>
<keyword evidence="7" id="KW-0675">Receptor</keyword>
<dbReference type="SUPFAM" id="SSF81321">
    <property type="entry name" value="Family A G protein-coupled receptor-like"/>
    <property type="match status" value="1"/>
</dbReference>
<dbReference type="InterPro" id="IPR000276">
    <property type="entry name" value="GPCR_Rhodpsn"/>
</dbReference>
<dbReference type="GO" id="GO:0005886">
    <property type="term" value="C:plasma membrane"/>
    <property type="evidence" value="ECO:0007669"/>
    <property type="project" value="UniProtKB-SubCell"/>
</dbReference>
<dbReference type="Proteomes" id="UP000275408">
    <property type="component" value="Unassembled WGS sequence"/>
</dbReference>
<evidence type="ECO:0000259" key="11">
    <source>
        <dbReference type="PROSITE" id="PS50262"/>
    </source>
</evidence>
<accession>A0A3M6TZS8</accession>
<feature type="transmembrane region" description="Helical" evidence="10">
    <location>
        <begin position="187"/>
        <end position="211"/>
    </location>
</feature>
<dbReference type="Gene3D" id="1.20.1070.10">
    <property type="entry name" value="Rhodopsin 7-helix transmembrane proteins"/>
    <property type="match status" value="1"/>
</dbReference>
<name>A0A3M6TZS8_POCDA</name>
<keyword evidence="2" id="KW-1003">Cell membrane</keyword>
<gene>
    <name evidence="12" type="ORF">pdam_00019554</name>
</gene>
<feature type="domain" description="G-protein coupled receptors family 1 profile" evidence="11">
    <location>
        <begin position="33"/>
        <end position="223"/>
    </location>
</feature>
<keyword evidence="6 10" id="KW-0472">Membrane</keyword>
<evidence type="ECO:0000256" key="6">
    <source>
        <dbReference type="ARBA" id="ARBA00023136"/>
    </source>
</evidence>
<evidence type="ECO:0000256" key="4">
    <source>
        <dbReference type="ARBA" id="ARBA00022989"/>
    </source>
</evidence>
<dbReference type="PANTHER" id="PTHR24246">
    <property type="entry name" value="OLFACTORY RECEPTOR AND ADENOSINE RECEPTOR"/>
    <property type="match status" value="1"/>
</dbReference>
<dbReference type="EMBL" id="RCHS01002572">
    <property type="protein sequence ID" value="RMX46794.1"/>
    <property type="molecule type" value="Genomic_DNA"/>
</dbReference>
<sequence>MSIYEIKSSTPHESDCILSLVVLTSECLAIFTLNIVTIIVFVRQHQLQRRSTYLIIRLATVDLLVGGVSLTDICFQWDHEGHLYNPLPHLLRTFFPLTSLVNLATVSLERVHATFFPFRHRFIKKWVYGVALAGIWLMALLGEAGFKCLIEYTHKHFRNIWLLSIRFKPTPQHHGASNRVRKLNCTLIWVTFSSMLFWLPFCFLAIFGYFFKVESFFFSSQPR</sequence>
<protein>
    <recommendedName>
        <fullName evidence="11">G-protein coupled receptors family 1 profile domain-containing protein</fullName>
    </recommendedName>
</protein>
<evidence type="ECO:0000256" key="10">
    <source>
        <dbReference type="SAM" id="Phobius"/>
    </source>
</evidence>
<evidence type="ECO:0000256" key="2">
    <source>
        <dbReference type="ARBA" id="ARBA00022475"/>
    </source>
</evidence>
<evidence type="ECO:0000313" key="13">
    <source>
        <dbReference type="Proteomes" id="UP000275408"/>
    </source>
</evidence>
<dbReference type="PANTHER" id="PTHR24246:SF27">
    <property type="entry name" value="ADENOSINE RECEPTOR, ISOFORM A"/>
    <property type="match status" value="1"/>
</dbReference>
<keyword evidence="8" id="KW-0325">Glycoprotein</keyword>
<evidence type="ECO:0000256" key="3">
    <source>
        <dbReference type="ARBA" id="ARBA00022692"/>
    </source>
</evidence>
<keyword evidence="3 10" id="KW-0812">Transmembrane</keyword>
<feature type="transmembrane region" description="Helical" evidence="10">
    <location>
        <begin position="54"/>
        <end position="77"/>
    </location>
</feature>
<organism evidence="12 13">
    <name type="scientific">Pocillopora damicornis</name>
    <name type="common">Cauliflower coral</name>
    <name type="synonym">Millepora damicornis</name>
    <dbReference type="NCBI Taxonomy" id="46731"/>
    <lineage>
        <taxon>Eukaryota</taxon>
        <taxon>Metazoa</taxon>
        <taxon>Cnidaria</taxon>
        <taxon>Anthozoa</taxon>
        <taxon>Hexacorallia</taxon>
        <taxon>Scleractinia</taxon>
        <taxon>Astrocoeniina</taxon>
        <taxon>Pocilloporidae</taxon>
        <taxon>Pocillopora</taxon>
    </lineage>
</organism>
<evidence type="ECO:0000313" key="12">
    <source>
        <dbReference type="EMBL" id="RMX46794.1"/>
    </source>
</evidence>
<evidence type="ECO:0000256" key="7">
    <source>
        <dbReference type="ARBA" id="ARBA00023170"/>
    </source>
</evidence>
<feature type="transmembrane region" description="Helical" evidence="10">
    <location>
        <begin position="126"/>
        <end position="146"/>
    </location>
</feature>
<dbReference type="Pfam" id="PF00001">
    <property type="entry name" value="7tm_1"/>
    <property type="match status" value="1"/>
</dbReference>
<keyword evidence="4 10" id="KW-1133">Transmembrane helix</keyword>
<comment type="caution">
    <text evidence="12">The sequence shown here is derived from an EMBL/GenBank/DDBJ whole genome shotgun (WGS) entry which is preliminary data.</text>
</comment>
<dbReference type="GO" id="GO:0004930">
    <property type="term" value="F:G protein-coupled receptor activity"/>
    <property type="evidence" value="ECO:0007669"/>
    <property type="project" value="UniProtKB-KW"/>
</dbReference>
<evidence type="ECO:0000256" key="9">
    <source>
        <dbReference type="ARBA" id="ARBA00023224"/>
    </source>
</evidence>
<feature type="transmembrane region" description="Helical" evidence="10">
    <location>
        <begin position="17"/>
        <end position="42"/>
    </location>
</feature>
<keyword evidence="5" id="KW-0297">G-protein coupled receptor</keyword>
<comment type="subcellular location">
    <subcellularLocation>
        <location evidence="1">Cell membrane</location>
        <topology evidence="1">Multi-pass membrane protein</topology>
    </subcellularLocation>
</comment>
<dbReference type="InterPro" id="IPR017452">
    <property type="entry name" value="GPCR_Rhodpsn_7TM"/>
</dbReference>
<keyword evidence="13" id="KW-1185">Reference proteome</keyword>
<dbReference type="AlphaFoldDB" id="A0A3M6TZS8"/>
<evidence type="ECO:0000256" key="5">
    <source>
        <dbReference type="ARBA" id="ARBA00023040"/>
    </source>
</evidence>
<keyword evidence="9" id="KW-0807">Transducer</keyword>
<reference evidence="12 13" key="1">
    <citation type="journal article" date="2018" name="Sci. Rep.">
        <title>Comparative analysis of the Pocillopora damicornis genome highlights role of immune system in coral evolution.</title>
        <authorList>
            <person name="Cunning R."/>
            <person name="Bay R.A."/>
            <person name="Gillette P."/>
            <person name="Baker A.C."/>
            <person name="Traylor-Knowles N."/>
        </authorList>
    </citation>
    <scope>NUCLEOTIDE SEQUENCE [LARGE SCALE GENOMIC DNA]</scope>
    <source>
        <strain evidence="12">RSMAS</strain>
        <tissue evidence="12">Whole animal</tissue>
    </source>
</reference>